<dbReference type="PANTHER" id="PTHR37419:SF8">
    <property type="entry name" value="TOXIN YJJJ"/>
    <property type="match status" value="1"/>
</dbReference>
<accession>A0A0B5KD52</accession>
<comment type="similarity">
    <text evidence="1">Belongs to the HipA Ser/Thr kinase family.</text>
</comment>
<dbReference type="Proteomes" id="UP000218102">
    <property type="component" value="Unassembled WGS sequence"/>
</dbReference>
<proteinExistence type="inferred from homology"/>
<organism evidence="4 5">
    <name type="scientific">Pseudomonas plecoglossicida</name>
    <dbReference type="NCBI Taxonomy" id="70775"/>
    <lineage>
        <taxon>Bacteria</taxon>
        <taxon>Pseudomonadati</taxon>
        <taxon>Pseudomonadota</taxon>
        <taxon>Gammaproteobacteria</taxon>
        <taxon>Pseudomonadales</taxon>
        <taxon>Pseudomonadaceae</taxon>
        <taxon>Pseudomonas</taxon>
    </lineage>
</organism>
<evidence type="ECO:0000313" key="4">
    <source>
        <dbReference type="EMBL" id="PBJ92849.1"/>
    </source>
</evidence>
<reference evidence="4 5" key="1">
    <citation type="submission" date="2017-09" db="EMBL/GenBank/DDBJ databases">
        <authorList>
            <person name="Ehlers B."/>
            <person name="Leendertz F.H."/>
        </authorList>
    </citation>
    <scope>NUCLEOTIDE SEQUENCE [LARGE SCALE GENOMIC DNA]</scope>
    <source>
        <strain evidence="4 5">DJ-1</strain>
    </source>
</reference>
<dbReference type="RefSeq" id="WP_023663235.1">
    <property type="nucleotide sequence ID" value="NZ_CP010359.1"/>
</dbReference>
<dbReference type="InterPro" id="IPR052028">
    <property type="entry name" value="HipA_Ser/Thr_kinase"/>
</dbReference>
<dbReference type="PANTHER" id="PTHR37419">
    <property type="entry name" value="SERINE/THREONINE-PROTEIN KINASE TOXIN HIPA"/>
    <property type="match status" value="1"/>
</dbReference>
<dbReference type="AlphaFoldDB" id="A0A0B5KD52"/>
<evidence type="ECO:0000256" key="3">
    <source>
        <dbReference type="ARBA" id="ARBA00022777"/>
    </source>
</evidence>
<name>A0A0B5KD52_PSEDL</name>
<evidence type="ECO:0000256" key="2">
    <source>
        <dbReference type="ARBA" id="ARBA00022679"/>
    </source>
</evidence>
<sequence>MSRAYIYMEHPETGEVMTLGRLTLKGKVGEFLYAPDQVARGGWIPDPINYPLRAEAYSGITKNRGIPGFINDAMPDGWGERLLHRAYGQDLGTIDFLLKSPNNDRVGNLMAGSATTPAEGIGGGAVPNLMGLARFVAACETVYDGQLDSESAATLNVRQQRSALGGARPKRTLQDKGMLILAKPRDRFDHYDLPTIEYACMTFAAGKGINVARTALHAENPSTLLVERFDRTPIAEGARRIPMLSALTLLDSEWDGPHHRDWRYAAVADEMRRRGVPDGDLQELFKRMCYNALAGNSDDHPRNHAVVWVGGKWRLSPMYDVLPMLDEGPAKALAMAIGREGSQVSRSNLLSHHTHFALTRDQAEHLLEEVASWEQELKDHYAQILSGEDLDMACDATSSVRMLR</sequence>
<protein>
    <submittedName>
        <fullName evidence="4">Type II toxin-antitoxin system HipA family toxin</fullName>
    </submittedName>
</protein>
<evidence type="ECO:0000313" key="5">
    <source>
        <dbReference type="Proteomes" id="UP000218102"/>
    </source>
</evidence>
<dbReference type="GO" id="GO:0005829">
    <property type="term" value="C:cytosol"/>
    <property type="evidence" value="ECO:0007669"/>
    <property type="project" value="TreeGrafter"/>
</dbReference>
<dbReference type="GO" id="GO:0004674">
    <property type="term" value="F:protein serine/threonine kinase activity"/>
    <property type="evidence" value="ECO:0007669"/>
    <property type="project" value="TreeGrafter"/>
</dbReference>
<keyword evidence="2" id="KW-0808">Transferase</keyword>
<dbReference type="EMBL" id="NTME01000038">
    <property type="protein sequence ID" value="PBJ92849.1"/>
    <property type="molecule type" value="Genomic_DNA"/>
</dbReference>
<dbReference type="InterPro" id="IPR012893">
    <property type="entry name" value="HipA-like_C"/>
</dbReference>
<dbReference type="KEGG" id="ppj:RK21_01998"/>
<dbReference type="Pfam" id="PF07804">
    <property type="entry name" value="HipA_C"/>
    <property type="match status" value="1"/>
</dbReference>
<evidence type="ECO:0000256" key="1">
    <source>
        <dbReference type="ARBA" id="ARBA00010164"/>
    </source>
</evidence>
<comment type="caution">
    <text evidence="4">The sequence shown here is derived from an EMBL/GenBank/DDBJ whole genome shotgun (WGS) entry which is preliminary data.</text>
</comment>
<keyword evidence="3" id="KW-0418">Kinase</keyword>
<gene>
    <name evidence="4" type="ORF">CMV24_24660</name>
</gene>